<dbReference type="AlphaFoldDB" id="A0A495J0A3"/>
<dbReference type="GO" id="GO:0005975">
    <property type="term" value="P:carbohydrate metabolic process"/>
    <property type="evidence" value="ECO:0007669"/>
    <property type="project" value="InterPro"/>
</dbReference>
<dbReference type="InterPro" id="IPR012341">
    <property type="entry name" value="6hp_glycosidase-like_sf"/>
</dbReference>
<feature type="domain" description="Alpha fucosidase A-like C-terminal" evidence="3">
    <location>
        <begin position="719"/>
        <end position="785"/>
    </location>
</feature>
<gene>
    <name evidence="5" type="ORF">BDD43_1944</name>
</gene>
<comment type="caution">
    <text evidence="5">The sequence shown here is derived from an EMBL/GenBank/DDBJ whole genome shotgun (WGS) entry which is preliminary data.</text>
</comment>
<keyword evidence="1" id="KW-0812">Transmembrane</keyword>
<feature type="domain" description="Glycosyl hydrolase family 95 N-terminal" evidence="2">
    <location>
        <begin position="51"/>
        <end position="290"/>
    </location>
</feature>
<evidence type="ECO:0000313" key="6">
    <source>
        <dbReference type="Proteomes" id="UP000268007"/>
    </source>
</evidence>
<protein>
    <submittedName>
        <fullName evidence="5">Alpha-L-fucosidase 2</fullName>
    </submittedName>
</protein>
<dbReference type="InterPro" id="IPR049053">
    <property type="entry name" value="AFCA-like_C"/>
</dbReference>
<feature type="domain" description="Glycosyl hydrolase family 95 catalytic" evidence="4">
    <location>
        <begin position="312"/>
        <end position="717"/>
    </location>
</feature>
<dbReference type="Pfam" id="PF21307">
    <property type="entry name" value="Glyco_hydro_95_C"/>
    <property type="match status" value="1"/>
</dbReference>
<dbReference type="InterPro" id="IPR008928">
    <property type="entry name" value="6-hairpin_glycosidase_sf"/>
</dbReference>
<dbReference type="EMBL" id="RBKU01000001">
    <property type="protein sequence ID" value="RKR81788.1"/>
    <property type="molecule type" value="Genomic_DNA"/>
</dbReference>
<dbReference type="Pfam" id="PF14498">
    <property type="entry name" value="Glyco_hyd_65N_2"/>
    <property type="match status" value="1"/>
</dbReference>
<dbReference type="InterPro" id="IPR027414">
    <property type="entry name" value="GH95_N_dom"/>
</dbReference>
<dbReference type="RefSeq" id="WP_121197460.1">
    <property type="nucleotide sequence ID" value="NZ_RBKU01000001.1"/>
</dbReference>
<dbReference type="OrthoDB" id="9802600at2"/>
<organism evidence="5 6">
    <name type="scientific">Mucilaginibacter gracilis</name>
    <dbReference type="NCBI Taxonomy" id="423350"/>
    <lineage>
        <taxon>Bacteria</taxon>
        <taxon>Pseudomonadati</taxon>
        <taxon>Bacteroidota</taxon>
        <taxon>Sphingobacteriia</taxon>
        <taxon>Sphingobacteriales</taxon>
        <taxon>Sphingobacteriaceae</taxon>
        <taxon>Mucilaginibacter</taxon>
    </lineage>
</organism>
<keyword evidence="1" id="KW-1133">Transmembrane helix</keyword>
<dbReference type="Pfam" id="PF22124">
    <property type="entry name" value="Glyco_hydro_95_cat"/>
    <property type="match status" value="1"/>
</dbReference>
<evidence type="ECO:0000313" key="5">
    <source>
        <dbReference type="EMBL" id="RKR81788.1"/>
    </source>
</evidence>
<evidence type="ECO:0000259" key="4">
    <source>
        <dbReference type="Pfam" id="PF22124"/>
    </source>
</evidence>
<dbReference type="Proteomes" id="UP000268007">
    <property type="component" value="Unassembled WGS sequence"/>
</dbReference>
<feature type="transmembrane region" description="Helical" evidence="1">
    <location>
        <begin position="12"/>
        <end position="34"/>
    </location>
</feature>
<keyword evidence="1" id="KW-0472">Membrane</keyword>
<sequence length="844" mass="93691">MNLQQNIKQAVVPYISTVLRVTVSIVFLLAIISVSNVWAQSSTQDATDLKLWYKQPAGKIWENALPIGNGRLGAMVYGNVGLETVQLNEHTLWSGGPNRNDNPLALDSLAAMRKLIFEGKQKQAEQLANNVIISKKSQGQMFEPAGELHLAFKEQEQYTAYYRDLDLKNAVTVTSYVVNGVTFKREVFASLSDRVIVMHLTASRPHSISFTGYYSSPQTGVAVATGETGKLTFGGTTIDHEGVKGMVRYKGLIDFKPNGGMISRNDTSIIVRDANEVTILIALATNFDNYHNLGGNENLRAETDLNKAGGKTYQQLKKAHIEAYQRYFNRVYFSLGGNVTSDKPTDERLKNFSTGNDPQFAALYFQYGRYLLISCSQPGGQPANLQGIWNNKLYPAWDSKYTININAEMNYWPAEKTNLAELHEPFLQMVKELAESGKQTAKTMYGARGWMAHHNTDIWRATGAVDGAFWGIWNQGGGWTSQHLWEHFLYSGDKNYLRSVYGILKGSAMFYADVLVEDPARHWLVMNPDMSPENAPRAHQGSSLDAGTTMSNQIIFDSFSTVIRAAEMLDTDRLFADTLKRMRARLSPMHIGKYGQLQEWLDDIDDPKDSHRHISHLYGLFPSNQISAYRTPGLFQAAGTTLLQRGDVSTGWSMGWKVNWWARMLDGNHAYKLIRNQLTPLGVNKGGGGTYNNLFDAHPPFQIDGNFGCTSGIAEMLMQSADGAVFLLPALPDAWREEGSVGGLRAIGGFEIIDMNWKEGKLTKVTIRSKLGGNLRLRVPNALKAISGVLKDAKGTNNNPFYQLNPVPAPVISPAAPVVPLKLDATILYDMLTEPGKNYTLLAR</sequence>
<accession>A0A495J0A3</accession>
<evidence type="ECO:0000259" key="2">
    <source>
        <dbReference type="Pfam" id="PF14498"/>
    </source>
</evidence>
<keyword evidence="6" id="KW-1185">Reference proteome</keyword>
<evidence type="ECO:0000256" key="1">
    <source>
        <dbReference type="SAM" id="Phobius"/>
    </source>
</evidence>
<dbReference type="Gene3D" id="2.70.98.50">
    <property type="entry name" value="putative glycoside hydrolase family protein from bacillus halodurans"/>
    <property type="match status" value="1"/>
</dbReference>
<dbReference type="InterPro" id="IPR016518">
    <property type="entry name" value="Alpha-L-fucosidase"/>
</dbReference>
<dbReference type="SUPFAM" id="SSF48208">
    <property type="entry name" value="Six-hairpin glycosidases"/>
    <property type="match status" value="1"/>
</dbReference>
<dbReference type="GO" id="GO:0004560">
    <property type="term" value="F:alpha-L-fucosidase activity"/>
    <property type="evidence" value="ECO:0007669"/>
    <property type="project" value="InterPro"/>
</dbReference>
<evidence type="ECO:0000259" key="3">
    <source>
        <dbReference type="Pfam" id="PF21307"/>
    </source>
</evidence>
<dbReference type="Gene3D" id="1.50.10.10">
    <property type="match status" value="1"/>
</dbReference>
<dbReference type="PANTHER" id="PTHR31084">
    <property type="entry name" value="ALPHA-L-FUCOSIDASE 2"/>
    <property type="match status" value="1"/>
</dbReference>
<reference evidence="5 6" key="1">
    <citation type="submission" date="2018-10" db="EMBL/GenBank/DDBJ databases">
        <title>Genomic Encyclopedia of Archaeal and Bacterial Type Strains, Phase II (KMG-II): from individual species to whole genera.</title>
        <authorList>
            <person name="Goeker M."/>
        </authorList>
    </citation>
    <scope>NUCLEOTIDE SEQUENCE [LARGE SCALE GENOMIC DNA]</scope>
    <source>
        <strain evidence="5 6">DSM 18602</strain>
    </source>
</reference>
<dbReference type="PANTHER" id="PTHR31084:SF0">
    <property type="entry name" value="ALPHA-L-FUCOSIDASE 2"/>
    <property type="match status" value="1"/>
</dbReference>
<dbReference type="PIRSF" id="PIRSF007663">
    <property type="entry name" value="UCP007663"/>
    <property type="match status" value="1"/>
</dbReference>
<dbReference type="InterPro" id="IPR054363">
    <property type="entry name" value="GH95_cat"/>
</dbReference>
<proteinExistence type="predicted"/>
<name>A0A495J0A3_9SPHI</name>